<evidence type="ECO:0000313" key="1">
    <source>
        <dbReference type="EMBL" id="PNF25458.1"/>
    </source>
</evidence>
<protein>
    <submittedName>
        <fullName evidence="1">Uncharacterized protein</fullName>
    </submittedName>
</protein>
<dbReference type="InParanoid" id="A0A2J7QA44"/>
<organism evidence="1 2">
    <name type="scientific">Cryptotermes secundus</name>
    <dbReference type="NCBI Taxonomy" id="105785"/>
    <lineage>
        <taxon>Eukaryota</taxon>
        <taxon>Metazoa</taxon>
        <taxon>Ecdysozoa</taxon>
        <taxon>Arthropoda</taxon>
        <taxon>Hexapoda</taxon>
        <taxon>Insecta</taxon>
        <taxon>Pterygota</taxon>
        <taxon>Neoptera</taxon>
        <taxon>Polyneoptera</taxon>
        <taxon>Dictyoptera</taxon>
        <taxon>Blattodea</taxon>
        <taxon>Blattoidea</taxon>
        <taxon>Termitoidae</taxon>
        <taxon>Kalotermitidae</taxon>
        <taxon>Cryptotermitinae</taxon>
        <taxon>Cryptotermes</taxon>
    </lineage>
</organism>
<dbReference type="EMBL" id="NEVH01016336">
    <property type="protein sequence ID" value="PNF25458.1"/>
    <property type="molecule type" value="Genomic_DNA"/>
</dbReference>
<name>A0A2J7QA44_9NEOP</name>
<proteinExistence type="predicted"/>
<keyword evidence="2" id="KW-1185">Reference proteome</keyword>
<gene>
    <name evidence="1" type="ORF">B7P43_G08148</name>
</gene>
<evidence type="ECO:0000313" key="2">
    <source>
        <dbReference type="Proteomes" id="UP000235965"/>
    </source>
</evidence>
<accession>A0A2J7QA44</accession>
<comment type="caution">
    <text evidence="1">The sequence shown here is derived from an EMBL/GenBank/DDBJ whole genome shotgun (WGS) entry which is preliminary data.</text>
</comment>
<sequence>MVTMHVRELDDPSVNSWVLTTDMIAGSEGFSEENVLLVGYPLNQISGTKCMAYVTLSIKGVVC</sequence>
<dbReference type="AlphaFoldDB" id="A0A2J7QA44"/>
<reference evidence="1 2" key="1">
    <citation type="submission" date="2017-12" db="EMBL/GenBank/DDBJ databases">
        <title>Hemimetabolous genomes reveal molecular basis of termite eusociality.</title>
        <authorList>
            <person name="Harrison M.C."/>
            <person name="Jongepier E."/>
            <person name="Robertson H.M."/>
            <person name="Arning N."/>
            <person name="Bitard-Feildel T."/>
            <person name="Chao H."/>
            <person name="Childers C.P."/>
            <person name="Dinh H."/>
            <person name="Doddapaneni H."/>
            <person name="Dugan S."/>
            <person name="Gowin J."/>
            <person name="Greiner C."/>
            <person name="Han Y."/>
            <person name="Hu H."/>
            <person name="Hughes D.S.T."/>
            <person name="Huylmans A.-K."/>
            <person name="Kemena C."/>
            <person name="Kremer L.P.M."/>
            <person name="Lee S.L."/>
            <person name="Lopez-Ezquerra A."/>
            <person name="Mallet L."/>
            <person name="Monroy-Kuhn J.M."/>
            <person name="Moser A."/>
            <person name="Murali S.C."/>
            <person name="Muzny D.M."/>
            <person name="Otani S."/>
            <person name="Piulachs M.-D."/>
            <person name="Poelchau M."/>
            <person name="Qu J."/>
            <person name="Schaub F."/>
            <person name="Wada-Katsumata A."/>
            <person name="Worley K.C."/>
            <person name="Xie Q."/>
            <person name="Ylla G."/>
            <person name="Poulsen M."/>
            <person name="Gibbs R.A."/>
            <person name="Schal C."/>
            <person name="Richards S."/>
            <person name="Belles X."/>
            <person name="Korb J."/>
            <person name="Bornberg-Bauer E."/>
        </authorList>
    </citation>
    <scope>NUCLEOTIDE SEQUENCE [LARGE SCALE GENOMIC DNA]</scope>
    <source>
        <tissue evidence="1">Whole body</tissue>
    </source>
</reference>
<dbReference type="Proteomes" id="UP000235965">
    <property type="component" value="Unassembled WGS sequence"/>
</dbReference>